<feature type="chain" id="PRO_5045261350" description="Tat pathway signal sequence domain protein" evidence="1">
    <location>
        <begin position="26"/>
        <end position="142"/>
    </location>
</feature>
<dbReference type="EMBL" id="JBHUDD010000005">
    <property type="protein sequence ID" value="MFD1508028.1"/>
    <property type="molecule type" value="Genomic_DNA"/>
</dbReference>
<evidence type="ECO:0008006" key="4">
    <source>
        <dbReference type="Google" id="ProtNLM"/>
    </source>
</evidence>
<organism evidence="2 3">
    <name type="scientific">Lacimonas salitolerans</name>
    <dbReference type="NCBI Taxonomy" id="1323750"/>
    <lineage>
        <taxon>Bacteria</taxon>
        <taxon>Pseudomonadati</taxon>
        <taxon>Pseudomonadota</taxon>
        <taxon>Alphaproteobacteria</taxon>
        <taxon>Rhodobacterales</taxon>
        <taxon>Paracoccaceae</taxon>
        <taxon>Lacimonas</taxon>
    </lineage>
</organism>
<evidence type="ECO:0000313" key="3">
    <source>
        <dbReference type="Proteomes" id="UP001597186"/>
    </source>
</evidence>
<feature type="signal peptide" evidence="1">
    <location>
        <begin position="1"/>
        <end position="25"/>
    </location>
</feature>
<evidence type="ECO:0000256" key="1">
    <source>
        <dbReference type="SAM" id="SignalP"/>
    </source>
</evidence>
<protein>
    <recommendedName>
        <fullName evidence="4">Tat pathway signal sequence domain protein</fullName>
    </recommendedName>
</protein>
<evidence type="ECO:0000313" key="2">
    <source>
        <dbReference type="EMBL" id="MFD1508028.1"/>
    </source>
</evidence>
<reference evidence="3" key="1">
    <citation type="journal article" date="2019" name="Int. J. Syst. Evol. Microbiol.">
        <title>The Global Catalogue of Microorganisms (GCM) 10K type strain sequencing project: providing services to taxonomists for standard genome sequencing and annotation.</title>
        <authorList>
            <consortium name="The Broad Institute Genomics Platform"/>
            <consortium name="The Broad Institute Genome Sequencing Center for Infectious Disease"/>
            <person name="Wu L."/>
            <person name="Ma J."/>
        </authorList>
    </citation>
    <scope>NUCLEOTIDE SEQUENCE [LARGE SCALE GENOMIC DNA]</scope>
    <source>
        <strain evidence="3">CGMCC 1.12477</strain>
    </source>
</reference>
<name>A0ABW4ED59_9RHOB</name>
<accession>A0ABW4ED59</accession>
<sequence>MTGVRLFPGLAVCAVLALGAGAARADSAGMSIELNALDATDDGACQMSFLIENTHSQDITQAVFQAVLFDASGRVDRLTLFDFGALPTGRPRVRQFVVPGLDCAALSRVLFNGAETCAGADAAACEAGLTLRSRVETTEVTG</sequence>
<keyword evidence="1" id="KW-0732">Signal</keyword>
<dbReference type="Proteomes" id="UP001597186">
    <property type="component" value="Unassembled WGS sequence"/>
</dbReference>
<comment type="caution">
    <text evidence="2">The sequence shown here is derived from an EMBL/GenBank/DDBJ whole genome shotgun (WGS) entry which is preliminary data.</text>
</comment>
<keyword evidence="3" id="KW-1185">Reference proteome</keyword>
<dbReference type="RefSeq" id="WP_379912244.1">
    <property type="nucleotide sequence ID" value="NZ_JBHUDD010000005.1"/>
</dbReference>
<gene>
    <name evidence="2" type="ORF">ACFTOW_01210</name>
</gene>
<proteinExistence type="predicted"/>